<organism evidence="8 9">
    <name type="scientific">Toxoplasma gondii p89</name>
    <dbReference type="NCBI Taxonomy" id="943119"/>
    <lineage>
        <taxon>Eukaryota</taxon>
        <taxon>Sar</taxon>
        <taxon>Alveolata</taxon>
        <taxon>Apicomplexa</taxon>
        <taxon>Conoidasida</taxon>
        <taxon>Coccidia</taxon>
        <taxon>Eucoccidiorida</taxon>
        <taxon>Eimeriorina</taxon>
        <taxon>Sarcocystidae</taxon>
        <taxon>Toxoplasma</taxon>
    </lineage>
</organism>
<keyword evidence="3" id="KW-0378">Hydrolase</keyword>
<feature type="signal peptide" evidence="6">
    <location>
        <begin position="1"/>
        <end position="31"/>
    </location>
</feature>
<accession>A0A086JSE4</accession>
<dbReference type="Gene3D" id="2.40.10.10">
    <property type="entry name" value="Trypsin-like serine proteases"/>
    <property type="match status" value="2"/>
</dbReference>
<dbReference type="VEuPathDB" id="ToxoDB:TGP89_262920"/>
<dbReference type="InterPro" id="IPR009003">
    <property type="entry name" value="Peptidase_S1_PA"/>
</dbReference>
<proteinExistence type="inferred from homology"/>
<dbReference type="InterPro" id="IPR041517">
    <property type="entry name" value="DEGP_PDZ"/>
</dbReference>
<feature type="region of interest" description="Disordered" evidence="5">
    <location>
        <begin position="496"/>
        <end position="527"/>
    </location>
</feature>
<dbReference type="GO" id="GO:0006508">
    <property type="term" value="P:proteolysis"/>
    <property type="evidence" value="ECO:0007669"/>
    <property type="project" value="UniProtKB-KW"/>
</dbReference>
<dbReference type="Gene3D" id="2.30.42.10">
    <property type="match status" value="1"/>
</dbReference>
<dbReference type="AlphaFoldDB" id="A0A086JSE4"/>
<dbReference type="InterPro" id="IPR046449">
    <property type="entry name" value="DEGP_PDZ_sf"/>
</dbReference>
<name>A0A086JSE4_TOXGO</name>
<keyword evidence="6" id="KW-0732">Signal</keyword>
<evidence type="ECO:0000259" key="7">
    <source>
        <dbReference type="Pfam" id="PF17815"/>
    </source>
</evidence>
<evidence type="ECO:0000256" key="1">
    <source>
        <dbReference type="ARBA" id="ARBA00010541"/>
    </source>
</evidence>
<dbReference type="InterPro" id="IPR001940">
    <property type="entry name" value="Peptidase_S1C"/>
</dbReference>
<gene>
    <name evidence="8" type="ORF">TGP89_262920</name>
</gene>
<dbReference type="Pfam" id="PF17815">
    <property type="entry name" value="PDZ_3"/>
    <property type="match status" value="1"/>
</dbReference>
<feature type="region of interest" description="Disordered" evidence="5">
    <location>
        <begin position="640"/>
        <end position="677"/>
    </location>
</feature>
<feature type="chain" id="PRO_5001808478" evidence="6">
    <location>
        <begin position="32"/>
        <end position="972"/>
    </location>
</feature>
<dbReference type="InterPro" id="IPR043504">
    <property type="entry name" value="Peptidase_S1_PA_chymotrypsin"/>
</dbReference>
<feature type="compositionally biased region" description="Basic and acidic residues" evidence="5">
    <location>
        <begin position="664"/>
        <end position="674"/>
    </location>
</feature>
<feature type="domain" description="Protease Do-like PDZ" evidence="7">
    <location>
        <begin position="826"/>
        <end position="969"/>
    </location>
</feature>
<sequence>MAAFHRSRRPRARTGVMLLLLSLFVALEVSSWISSDSVVSLKAHGAEASSLLTPEPSRDLREDATVLHEDGFVSTFPAAVATSAHGAEPLPPEREITEEVTGEMLVGSSLLQVSAAGQPTELAAAAAEGVNSQGGNTLAKTLAAAAASQKQTTTKDRHALLTSSLSSVVKIFVDITMPDYFSPWQMQAPKDASGSGFVVEGKRILTNGHVVGETTRVLVRKHGNAKKFLARVVATAHEADLALLEVESDEFWENLQPLPFGGIPRLRDSVTVLGYPTGGDQLSITEGIVSRVGMSMYAHSSVSLLTVQIDAAINPGNSGGPALVDGRVVGVAFQGFSHLQNVGYIVPYPIIEHFLNDLVLHGRYTGFPSLGVKVSHMENDHLRQFKGLSALKASDLPPGVTPTGVLVVEVDNLRVSRYKAGKIRVPYTSRTLSGPRNLKMMQSVQAQEDVSLPSATSSGHGASFSGSLASPVPDFVKEAAPPGQMLSAPLGGETSESAVVAAGGGEKPAARAFGQGGSEAGPSRSQPTFLQTQVTPKHILANRSQLLRLYALARRRQLTREAVADEAAADSGEERGLVETQGARTTAPPVMVRMVVRKLGPGIYSQIPEGDRSFRAREGSGFPKPWSAFRMLQRRLRNVQVTARGEKTGGEDETGDLSQDQEAEGNREEPEQVEGKVLVSPENVPGSIQKTGALPVNMRGPLLSKALPGSSSISSFPAQEALSEKASEAVEEGPRSEEELLLPNPYFHQQDAEENEIGFKVGDVILAIDGIDVADDGTVAFRQLERVSIDYTIMKRFNGETCKALVLRDGQVREVLLPITNLNLKVPAHTWDQKPKYFVFGGLVFTTLTRHLLEHMKLTEFPAEFFTKIKQTKYQEEEGDEVVVLSVILASELTVGYTAAPAIVTAVQGQKVRGLADVVRIVEQSTDNFLEFTVKISGISALPIVLDRKKAMAVNPKILGQHKILRDRSYFL</sequence>
<evidence type="ECO:0000256" key="6">
    <source>
        <dbReference type="SAM" id="SignalP"/>
    </source>
</evidence>
<dbReference type="EMBL" id="AEYI02001624">
    <property type="protein sequence ID" value="KFG35062.1"/>
    <property type="molecule type" value="Genomic_DNA"/>
</dbReference>
<feature type="compositionally biased region" description="Acidic residues" evidence="5">
    <location>
        <begin position="651"/>
        <end position="663"/>
    </location>
</feature>
<dbReference type="Gene3D" id="3.20.190.20">
    <property type="match status" value="1"/>
</dbReference>
<evidence type="ECO:0000313" key="8">
    <source>
        <dbReference type="EMBL" id="KFG35062.1"/>
    </source>
</evidence>
<comment type="similarity">
    <text evidence="1">Belongs to the peptidase S1C family.</text>
</comment>
<keyword evidence="4" id="KW-0720">Serine protease</keyword>
<dbReference type="SUPFAM" id="SSF50494">
    <property type="entry name" value="Trypsin-like serine proteases"/>
    <property type="match status" value="1"/>
</dbReference>
<protein>
    <submittedName>
        <fullName evidence="8">Trypsin domain-containing protein</fullName>
    </submittedName>
</protein>
<reference evidence="8 9" key="1">
    <citation type="submission" date="2014-03" db="EMBL/GenBank/DDBJ databases">
        <authorList>
            <person name="Sibley D."/>
            <person name="Venepally P."/>
            <person name="Karamycheva S."/>
            <person name="Hadjithomas M."/>
            <person name="Khan A."/>
            <person name="Brunk B."/>
            <person name="Roos D."/>
            <person name="Caler E."/>
            <person name="Lorenzi H."/>
        </authorList>
    </citation>
    <scope>NUCLEOTIDE SEQUENCE [LARGE SCALE GENOMIC DNA]</scope>
    <source>
        <strain evidence="9">p89</strain>
    </source>
</reference>
<evidence type="ECO:0000313" key="9">
    <source>
        <dbReference type="Proteomes" id="UP000028828"/>
    </source>
</evidence>
<feature type="region of interest" description="Disordered" evidence="5">
    <location>
        <begin position="444"/>
        <end position="466"/>
    </location>
</feature>
<evidence type="ECO:0000256" key="4">
    <source>
        <dbReference type="ARBA" id="ARBA00022825"/>
    </source>
</evidence>
<dbReference type="PRINTS" id="PR00834">
    <property type="entry name" value="PROTEASES2C"/>
</dbReference>
<dbReference type="PANTHER" id="PTHR45980">
    <property type="match status" value="1"/>
</dbReference>
<dbReference type="GO" id="GO:0004252">
    <property type="term" value="F:serine-type endopeptidase activity"/>
    <property type="evidence" value="ECO:0007669"/>
    <property type="project" value="InterPro"/>
</dbReference>
<dbReference type="InterPro" id="IPR036034">
    <property type="entry name" value="PDZ_sf"/>
</dbReference>
<evidence type="ECO:0000256" key="2">
    <source>
        <dbReference type="ARBA" id="ARBA00022670"/>
    </source>
</evidence>
<dbReference type="Proteomes" id="UP000028828">
    <property type="component" value="Unassembled WGS sequence"/>
</dbReference>
<comment type="caution">
    <text evidence="8">The sequence shown here is derived from an EMBL/GenBank/DDBJ whole genome shotgun (WGS) entry which is preliminary data.</text>
</comment>
<dbReference type="PANTHER" id="PTHR45980:SF9">
    <property type="entry name" value="PROTEASE DO-LIKE 10, MITOCHONDRIAL-RELATED"/>
    <property type="match status" value="1"/>
</dbReference>
<keyword evidence="2" id="KW-0645">Protease</keyword>
<evidence type="ECO:0000256" key="5">
    <source>
        <dbReference type="SAM" id="MobiDB-lite"/>
    </source>
</evidence>
<evidence type="ECO:0000256" key="3">
    <source>
        <dbReference type="ARBA" id="ARBA00022801"/>
    </source>
</evidence>
<dbReference type="Pfam" id="PF13365">
    <property type="entry name" value="Trypsin_2"/>
    <property type="match status" value="1"/>
</dbReference>
<dbReference type="OrthoDB" id="4217619at2759"/>